<proteinExistence type="inferred from homology"/>
<gene>
    <name evidence="8" type="ORF">B5J99_08990</name>
</gene>
<evidence type="ECO:0000256" key="1">
    <source>
        <dbReference type="ARBA" id="ARBA00006247"/>
    </source>
</evidence>
<sequence>MGIGMKMMIKLALASSLMALAGTTALPACAQTQAQASTPQRSAHEQAARELYRNIIGFRTARGHKQVPAMVAYLKGEFVKAGFAETDISVTDYDSAGEPTQGLIVRYAAKGKPKAGPVVLLGHMDVVEALPEDWERPPFTLTEEDGYFFGRGTLDNKYGIASLSHTFLRLKQEGWAPSRDLYLVFSGDEETGMITTRAQAKLVAETIKPALVLNGDAGGVRLTEDYKPILFGVQAAEKTFATFELTVTNPGGHSSRPRKDNAIYELASALKAIEAYRFEVRDNAITRGSFAEMGKITPGPLGEAMLAFSRNPADEAARATLLASPTTANLLSTTCVATMLKGGHAENALPQSATATVNCRIFPGEGGAAAAEATLKKVIANDKVVFKLATDVVEAPASTLTPEVLAAVKAGVHPRFPGLIIAPYMESGGTDGMHYRALGMNTVAISGAAMRDADMFAHGLNERIRVEDFYAGLDHWYLILKHLAR</sequence>
<evidence type="ECO:0000259" key="7">
    <source>
        <dbReference type="Pfam" id="PF07687"/>
    </source>
</evidence>
<dbReference type="InterPro" id="IPR011650">
    <property type="entry name" value="Peptidase_M20_dimer"/>
</dbReference>
<evidence type="ECO:0000256" key="4">
    <source>
        <dbReference type="ARBA" id="ARBA00022801"/>
    </source>
</evidence>
<accession>A0ABM6M6T4</accession>
<evidence type="ECO:0000256" key="3">
    <source>
        <dbReference type="ARBA" id="ARBA00022723"/>
    </source>
</evidence>
<dbReference type="Proteomes" id="UP000258016">
    <property type="component" value="Chromosome"/>
</dbReference>
<dbReference type="Pfam" id="PF07687">
    <property type="entry name" value="M20_dimer"/>
    <property type="match status" value="1"/>
</dbReference>
<dbReference type="PANTHER" id="PTHR45962">
    <property type="entry name" value="N-FATTY-ACYL-AMINO ACID SYNTHASE/HYDROLASE PM20D1"/>
    <property type="match status" value="1"/>
</dbReference>
<evidence type="ECO:0000313" key="9">
    <source>
        <dbReference type="Proteomes" id="UP000258016"/>
    </source>
</evidence>
<dbReference type="Gene3D" id="1.10.150.900">
    <property type="match status" value="1"/>
</dbReference>
<feature type="chain" id="PRO_5046844609" description="Peptidase M20 dimerisation domain-containing protein" evidence="6">
    <location>
        <begin position="31"/>
        <end position="485"/>
    </location>
</feature>
<keyword evidence="3" id="KW-0479">Metal-binding</keyword>
<dbReference type="NCBIfam" id="NF006596">
    <property type="entry name" value="PRK09133.1"/>
    <property type="match status" value="1"/>
</dbReference>
<evidence type="ECO:0000256" key="6">
    <source>
        <dbReference type="SAM" id="SignalP"/>
    </source>
</evidence>
<keyword evidence="2" id="KW-0645">Protease</keyword>
<protein>
    <recommendedName>
        <fullName evidence="7">Peptidase M20 dimerisation domain-containing protein</fullName>
    </recommendedName>
</protein>
<dbReference type="InterPro" id="IPR047177">
    <property type="entry name" value="Pept_M20A"/>
</dbReference>
<keyword evidence="9" id="KW-1185">Reference proteome</keyword>
<keyword evidence="5" id="KW-0862">Zinc</keyword>
<dbReference type="SUPFAM" id="SSF53187">
    <property type="entry name" value="Zn-dependent exopeptidases"/>
    <property type="match status" value="1"/>
</dbReference>
<evidence type="ECO:0000256" key="2">
    <source>
        <dbReference type="ARBA" id="ARBA00022670"/>
    </source>
</evidence>
<evidence type="ECO:0000256" key="5">
    <source>
        <dbReference type="ARBA" id="ARBA00022833"/>
    </source>
</evidence>
<name>A0ABM6M6T4_9SPHN</name>
<dbReference type="SUPFAM" id="SSF55031">
    <property type="entry name" value="Bacterial exopeptidase dimerisation domain"/>
    <property type="match status" value="1"/>
</dbReference>
<organism evidence="8 9">
    <name type="scientific">Blastomonas fulva</name>
    <dbReference type="NCBI Taxonomy" id="1550728"/>
    <lineage>
        <taxon>Bacteria</taxon>
        <taxon>Pseudomonadati</taxon>
        <taxon>Pseudomonadota</taxon>
        <taxon>Alphaproteobacteria</taxon>
        <taxon>Sphingomonadales</taxon>
        <taxon>Sphingomonadaceae</taxon>
        <taxon>Blastomonas</taxon>
    </lineage>
</organism>
<dbReference type="InterPro" id="IPR002933">
    <property type="entry name" value="Peptidase_M20"/>
</dbReference>
<dbReference type="Gene3D" id="3.40.630.10">
    <property type="entry name" value="Zn peptidases"/>
    <property type="match status" value="1"/>
</dbReference>
<feature type="domain" description="Peptidase M20 dimerisation" evidence="7">
    <location>
        <begin position="236"/>
        <end position="368"/>
    </location>
</feature>
<keyword evidence="6" id="KW-0732">Signal</keyword>
<dbReference type="Pfam" id="PF01546">
    <property type="entry name" value="Peptidase_M20"/>
    <property type="match status" value="1"/>
</dbReference>
<dbReference type="InterPro" id="IPR036264">
    <property type="entry name" value="Bact_exopeptidase_dim_dom"/>
</dbReference>
<reference evidence="8 9" key="1">
    <citation type="submission" date="2017-03" db="EMBL/GenBank/DDBJ databases">
        <title>Complete genome sequence of Blastomonas fulva degrading microcsystin LR.</title>
        <authorList>
            <person name="Lee H.-g."/>
            <person name="Jin L."/>
            <person name="oh H.-M."/>
        </authorList>
    </citation>
    <scope>NUCLEOTIDE SEQUENCE [LARGE SCALE GENOMIC DNA]</scope>
    <source>
        <strain evidence="8 9">T2</strain>
    </source>
</reference>
<dbReference type="PANTHER" id="PTHR45962:SF1">
    <property type="entry name" value="N-FATTY-ACYL-AMINO ACID SYNTHASE_HYDROLASE PM20D1"/>
    <property type="match status" value="1"/>
</dbReference>
<comment type="similarity">
    <text evidence="1">Belongs to the peptidase M20A family.</text>
</comment>
<feature type="signal peptide" evidence="6">
    <location>
        <begin position="1"/>
        <end position="30"/>
    </location>
</feature>
<dbReference type="Gene3D" id="3.30.70.360">
    <property type="match status" value="1"/>
</dbReference>
<keyword evidence="4" id="KW-0378">Hydrolase</keyword>
<dbReference type="EMBL" id="CP020083">
    <property type="protein sequence ID" value="ASR51580.1"/>
    <property type="molecule type" value="Genomic_DNA"/>
</dbReference>
<evidence type="ECO:0000313" key="8">
    <source>
        <dbReference type="EMBL" id="ASR51580.1"/>
    </source>
</evidence>